<dbReference type="AlphaFoldDB" id="A0A3A8EF20"/>
<gene>
    <name evidence="8" type="ORF">D7V20_18030</name>
</gene>
<keyword evidence="3" id="KW-0862">Zinc</keyword>
<accession>A0A3A8EF20</accession>
<dbReference type="InterPro" id="IPR027417">
    <property type="entry name" value="P-loop_NTPase"/>
</dbReference>
<dbReference type="InterPro" id="IPR007527">
    <property type="entry name" value="Znf_SWIM"/>
</dbReference>
<keyword evidence="2" id="KW-0067">ATP-binding</keyword>
<dbReference type="PANTHER" id="PTHR10799">
    <property type="entry name" value="SNF2/RAD54 HELICASE FAMILY"/>
    <property type="match status" value="1"/>
</dbReference>
<keyword evidence="2" id="KW-0547">Nucleotide-binding</keyword>
<evidence type="ECO:0000259" key="6">
    <source>
        <dbReference type="PROSITE" id="PS51192"/>
    </source>
</evidence>
<dbReference type="RefSeq" id="WP_120385300.1">
    <property type="nucleotide sequence ID" value="NZ_RAXT01000086.1"/>
</dbReference>
<reference evidence="8 9" key="1">
    <citation type="submission" date="2018-09" db="EMBL/GenBank/DDBJ databases">
        <title>The draft genome of Acinetobacter spp. strains.</title>
        <authorList>
            <person name="Qin J."/>
            <person name="Feng Y."/>
            <person name="Zong Z."/>
        </authorList>
    </citation>
    <scope>NUCLEOTIDE SEQUENCE [LARGE SCALE GENOMIC DNA]</scope>
    <source>
        <strain evidence="8 9">WCHAc060115</strain>
    </source>
</reference>
<evidence type="ECO:0000256" key="4">
    <source>
        <dbReference type="SAM" id="MobiDB-lite"/>
    </source>
</evidence>
<proteinExistence type="predicted"/>
<organism evidence="8 9">
    <name type="scientific">Acinetobacter rongchengensis</name>
    <dbReference type="NCBI Taxonomy" id="2419601"/>
    <lineage>
        <taxon>Bacteria</taxon>
        <taxon>Pseudomonadati</taxon>
        <taxon>Pseudomonadota</taxon>
        <taxon>Gammaproteobacteria</taxon>
        <taxon>Moraxellales</taxon>
        <taxon>Moraxellaceae</taxon>
        <taxon>Acinetobacter</taxon>
    </lineage>
</organism>
<dbReference type="InterPro" id="IPR000330">
    <property type="entry name" value="SNF2_N"/>
</dbReference>
<dbReference type="PROSITE" id="PS51194">
    <property type="entry name" value="HELICASE_CTER"/>
    <property type="match status" value="1"/>
</dbReference>
<protein>
    <submittedName>
        <fullName evidence="8">Heavy metal resistance protein CzcA</fullName>
    </submittedName>
</protein>
<dbReference type="SMART" id="SM00487">
    <property type="entry name" value="DEXDc"/>
    <property type="match status" value="1"/>
</dbReference>
<dbReference type="SUPFAM" id="SSF52540">
    <property type="entry name" value="P-loop containing nucleoside triphosphate hydrolases"/>
    <property type="match status" value="2"/>
</dbReference>
<feature type="compositionally biased region" description="Low complexity" evidence="4">
    <location>
        <begin position="111"/>
        <end position="120"/>
    </location>
</feature>
<dbReference type="OrthoDB" id="9760715at2"/>
<dbReference type="PROSITE" id="PS50966">
    <property type="entry name" value="ZF_SWIM"/>
    <property type="match status" value="1"/>
</dbReference>
<dbReference type="Gene3D" id="3.40.50.10810">
    <property type="entry name" value="Tandem AAA-ATPase domain"/>
    <property type="match status" value="1"/>
</dbReference>
<feature type="region of interest" description="Disordered" evidence="4">
    <location>
        <begin position="111"/>
        <end position="135"/>
    </location>
</feature>
<keyword evidence="1" id="KW-0378">Hydrolase</keyword>
<dbReference type="GO" id="GO:0004386">
    <property type="term" value="F:helicase activity"/>
    <property type="evidence" value="ECO:0007669"/>
    <property type="project" value="UniProtKB-KW"/>
</dbReference>
<keyword evidence="9" id="KW-1185">Reference proteome</keyword>
<dbReference type="InterPro" id="IPR001650">
    <property type="entry name" value="Helicase_C-like"/>
</dbReference>
<dbReference type="Pfam" id="PF00176">
    <property type="entry name" value="SNF2-rel_dom"/>
    <property type="match status" value="1"/>
</dbReference>
<keyword evidence="3" id="KW-0479">Metal-binding</keyword>
<dbReference type="CDD" id="cd18012">
    <property type="entry name" value="DEXQc_arch_SWI2_SNF2"/>
    <property type="match status" value="1"/>
</dbReference>
<name>A0A3A8EF20_9GAMM</name>
<evidence type="ECO:0000256" key="1">
    <source>
        <dbReference type="ARBA" id="ARBA00022801"/>
    </source>
</evidence>
<evidence type="ECO:0000256" key="3">
    <source>
        <dbReference type="PROSITE-ProRule" id="PRU00325"/>
    </source>
</evidence>
<keyword evidence="3" id="KW-0863">Zinc-finger</keyword>
<evidence type="ECO:0000313" key="9">
    <source>
        <dbReference type="Proteomes" id="UP000280405"/>
    </source>
</evidence>
<dbReference type="GO" id="GO:0016787">
    <property type="term" value="F:hydrolase activity"/>
    <property type="evidence" value="ECO:0007669"/>
    <property type="project" value="UniProtKB-KW"/>
</dbReference>
<dbReference type="SMART" id="SM00490">
    <property type="entry name" value="HELICc"/>
    <property type="match status" value="1"/>
</dbReference>
<dbReference type="InterPro" id="IPR014001">
    <property type="entry name" value="Helicase_ATP-bd"/>
</dbReference>
<dbReference type="GO" id="GO:0008270">
    <property type="term" value="F:zinc ion binding"/>
    <property type="evidence" value="ECO:0007669"/>
    <property type="project" value="UniProtKB-KW"/>
</dbReference>
<comment type="caution">
    <text evidence="8">The sequence shown here is derived from an EMBL/GenBank/DDBJ whole genome shotgun (WGS) entry which is preliminary data.</text>
</comment>
<feature type="domain" description="SWIM-type" evidence="5">
    <location>
        <begin position="52"/>
        <end position="89"/>
    </location>
</feature>
<feature type="domain" description="Helicase C-terminal" evidence="7">
    <location>
        <begin position="977"/>
        <end position="1134"/>
    </location>
</feature>
<dbReference type="PROSITE" id="PS51192">
    <property type="entry name" value="HELICASE_ATP_BIND_1"/>
    <property type="match status" value="1"/>
</dbReference>
<evidence type="ECO:0000259" key="7">
    <source>
        <dbReference type="PROSITE" id="PS51194"/>
    </source>
</evidence>
<feature type="domain" description="Helicase ATP-binding" evidence="6">
    <location>
        <begin position="687"/>
        <end position="848"/>
    </location>
</feature>
<dbReference type="CDD" id="cd18793">
    <property type="entry name" value="SF2_C_SNF"/>
    <property type="match status" value="1"/>
</dbReference>
<dbReference type="Pfam" id="PF04434">
    <property type="entry name" value="SWIM"/>
    <property type="match status" value="1"/>
</dbReference>
<sequence length="1138" mass="131480">MTTLTQFLSRFGSATLQRSLGYVKKIDLNTLEVFLKKENLSINAEIEGTDFYETSITFNILKNKIIDTECSCPVGYNCKHAAALARYFYDHQHEKPFRQYLNLNQTTTNSTQQSNSIITTPSTRQFSTTSTSNNPTHHTAKTWLNQFRQQLAQIKASNTISNHQLIYIFQPKKNSTKLQLSVYKVRRNKDGQIRDTTPYTSYDNVLNGRLKVSNEEKKIFNHLYFFAKLNFNNAHYYPSAWDISGIYQEQLKTAIKSGDCYSLNVLQSALVWSDENYRIEFNWQTRPEQQTEKLKAQFFDQYNQKLDAEHSKQIYIIHSHPLSYLDTLRNQIGVLESSYSSEMIEELLNMPQMPVELLAEFEQVIQPYSIFEDLPQAQSAQNIEIIKGQPLAILRFGTFPQYDRLGQMHHYAIAEIEFEYPTGRIKAGFPDESFITFSNKQTVKQQRDLNTEKAQIEHLKNAVPSLQWIKKINKNKRPAFDDITENSVICANPTDWINQLLPENQLQKLGWKVEHTPDSLFNLTAAQNLEFSLLESDEKSDWFNVGATIQDQDGQTYNLIELLGNLVARMPIILEPEFLEQLDENGYFTIDLGHTHPQLALKVQDIKPIFIYLKEILQHPEAVGFDRYDAVHFLDLQHHLGMPWQNNDRLKQFAEKLQQSYQSQIPTPQGFQGELRPYQQQGLAWLQFLRETEHGGILADDMGLGKTAQTLAHLLIEKHAGRLEQHPALIIAPTSLMHNWRKEAEKFTPELRVLVLQGHNRLEHFQEIKNADVILSTYPLLGRDEEHLLAYEYHLLILDEAQNIKNPKAKASQVVRQIKAKHRLCLTGTPMENHLGELWSLFHFLMPGFLYSQEIFNKRYRNPIEKNADIASKNKLISRIKPFMLRRLKTEVAKELPEKTTIEVNIDMNAQQSKLYEAVRATMQKNIREIIAAKGFHRSQIQILSALLKLRQVCCHPSLLELEHIKNQNVESAKLDYLLQMVQDMVEEGRKILIFSQFTTMLQLIEDQLNILKIQNVKLTGKTKKRDEVITAFQAGNIPVFLISLKAGGVGLNLTAADTVIHYDPWWNPAAEDQASDRAWRIGQDKPVFVYKLITNQSIEEKILTLQKNKANLTQSILSIDHENEVKLTEDDVMSLLD</sequence>
<dbReference type="InterPro" id="IPR049730">
    <property type="entry name" value="SNF2/RAD54-like_C"/>
</dbReference>
<dbReference type="EMBL" id="RAXT01000086">
    <property type="protein sequence ID" value="RKG33205.1"/>
    <property type="molecule type" value="Genomic_DNA"/>
</dbReference>
<dbReference type="GO" id="GO:0005524">
    <property type="term" value="F:ATP binding"/>
    <property type="evidence" value="ECO:0007669"/>
    <property type="project" value="InterPro"/>
</dbReference>
<evidence type="ECO:0000256" key="2">
    <source>
        <dbReference type="ARBA" id="ARBA00022806"/>
    </source>
</evidence>
<keyword evidence="2" id="KW-0347">Helicase</keyword>
<evidence type="ECO:0000259" key="5">
    <source>
        <dbReference type="PROSITE" id="PS50966"/>
    </source>
</evidence>
<dbReference type="InterPro" id="IPR038718">
    <property type="entry name" value="SNF2-like_sf"/>
</dbReference>
<evidence type="ECO:0000313" key="8">
    <source>
        <dbReference type="EMBL" id="RKG33205.1"/>
    </source>
</evidence>
<dbReference type="Pfam" id="PF00271">
    <property type="entry name" value="Helicase_C"/>
    <property type="match status" value="1"/>
</dbReference>
<dbReference type="Gene3D" id="3.40.50.300">
    <property type="entry name" value="P-loop containing nucleotide triphosphate hydrolases"/>
    <property type="match status" value="1"/>
</dbReference>
<dbReference type="Proteomes" id="UP000280405">
    <property type="component" value="Unassembled WGS sequence"/>
</dbReference>